<evidence type="ECO:0000313" key="6">
    <source>
        <dbReference type="Proteomes" id="UP000887581"/>
    </source>
</evidence>
<comment type="subcellular location">
    <subcellularLocation>
        <location evidence="1">Nucleus</location>
    </subcellularLocation>
</comment>
<evidence type="ECO:0000256" key="1">
    <source>
        <dbReference type="ARBA" id="ARBA00004123"/>
    </source>
</evidence>
<keyword evidence="2" id="KW-0805">Transcription regulation</keyword>
<proteinExistence type="predicted"/>
<dbReference type="InterPro" id="IPR000253">
    <property type="entry name" value="FHA_dom"/>
</dbReference>
<protein>
    <submittedName>
        <fullName evidence="7">FHA domain-containing protein</fullName>
    </submittedName>
</protein>
<keyword evidence="6" id="KW-1185">Reference proteome</keyword>
<reference evidence="7" key="1">
    <citation type="submission" date="2022-11" db="UniProtKB">
        <authorList>
            <consortium name="WormBaseParasite"/>
        </authorList>
    </citation>
    <scope>IDENTIFICATION</scope>
</reference>
<sequence length="212" mass="23481">MMLGATELELSSGDGMCDEMITTSTSINRTPTAAEAVINAIVRQHQTLKTGQSNIETRVPSLRELLEIRSESLAGGLLVFEDVGWIGEPVSQPLALIRGPNGTFAVSKNIVIIGRDSAHSATDLVVQENNYISRCHVILYYTGQPNGWNIKVNGKNGVLINGIMYERSEQAQTIPFRCQDYMTDAVRYHLSVWFTMDSNLPLFDLWCSNIDV</sequence>
<evidence type="ECO:0000256" key="2">
    <source>
        <dbReference type="ARBA" id="ARBA00023015"/>
    </source>
</evidence>
<dbReference type="PANTHER" id="PTHR45881">
    <property type="entry name" value="CHECKPOINT SUPPRESSOR 1-LIKE, ISOFORM A-RELATED"/>
    <property type="match status" value="1"/>
</dbReference>
<dbReference type="Gene3D" id="2.60.200.20">
    <property type="match status" value="1"/>
</dbReference>
<keyword evidence="3" id="KW-0804">Transcription</keyword>
<evidence type="ECO:0000259" key="5">
    <source>
        <dbReference type="PROSITE" id="PS50006"/>
    </source>
</evidence>
<dbReference type="WBParaSite" id="sdigi.contig40.g2657.t1">
    <property type="protein sequence ID" value="sdigi.contig40.g2657.t1"/>
    <property type="gene ID" value="sdigi.contig40.g2657"/>
</dbReference>
<dbReference type="SMART" id="SM00240">
    <property type="entry name" value="FHA"/>
    <property type="match status" value="1"/>
</dbReference>
<dbReference type="GO" id="GO:0005634">
    <property type="term" value="C:nucleus"/>
    <property type="evidence" value="ECO:0007669"/>
    <property type="project" value="UniProtKB-SubCell"/>
</dbReference>
<dbReference type="PROSITE" id="PS50006">
    <property type="entry name" value="FHA_DOMAIN"/>
    <property type="match status" value="1"/>
</dbReference>
<keyword evidence="4" id="KW-0539">Nucleus</keyword>
<name>A0A915PTI6_9BILA</name>
<feature type="domain" description="FHA" evidence="5">
    <location>
        <begin position="111"/>
        <end position="165"/>
    </location>
</feature>
<dbReference type="AlphaFoldDB" id="A0A915PTI6"/>
<dbReference type="InterPro" id="IPR008984">
    <property type="entry name" value="SMAD_FHA_dom_sf"/>
</dbReference>
<dbReference type="Proteomes" id="UP000887581">
    <property type="component" value="Unplaced"/>
</dbReference>
<evidence type="ECO:0000256" key="4">
    <source>
        <dbReference type="ARBA" id="ARBA00023242"/>
    </source>
</evidence>
<organism evidence="6 7">
    <name type="scientific">Setaria digitata</name>
    <dbReference type="NCBI Taxonomy" id="48799"/>
    <lineage>
        <taxon>Eukaryota</taxon>
        <taxon>Metazoa</taxon>
        <taxon>Ecdysozoa</taxon>
        <taxon>Nematoda</taxon>
        <taxon>Chromadorea</taxon>
        <taxon>Rhabditida</taxon>
        <taxon>Spirurina</taxon>
        <taxon>Spiruromorpha</taxon>
        <taxon>Filarioidea</taxon>
        <taxon>Setariidae</taxon>
        <taxon>Setaria</taxon>
    </lineage>
</organism>
<dbReference type="Pfam" id="PF00498">
    <property type="entry name" value="FHA"/>
    <property type="match status" value="1"/>
</dbReference>
<dbReference type="SUPFAM" id="SSF49879">
    <property type="entry name" value="SMAD/FHA domain"/>
    <property type="match status" value="1"/>
</dbReference>
<accession>A0A915PTI6</accession>
<evidence type="ECO:0000313" key="7">
    <source>
        <dbReference type="WBParaSite" id="sdigi.contig40.g2657.t1"/>
    </source>
</evidence>
<evidence type="ECO:0000256" key="3">
    <source>
        <dbReference type="ARBA" id="ARBA00023163"/>
    </source>
</evidence>